<dbReference type="OrthoDB" id="2119228at2759"/>
<feature type="non-terminal residue" evidence="4">
    <location>
        <position position="1"/>
    </location>
</feature>
<keyword evidence="1" id="KW-0732">Signal</keyword>
<evidence type="ECO:0000313" key="4">
    <source>
        <dbReference type="EMBL" id="KAF9453306.1"/>
    </source>
</evidence>
<dbReference type="Pfam" id="PF00734">
    <property type="entry name" value="CBM_1"/>
    <property type="match status" value="1"/>
</dbReference>
<evidence type="ECO:0000256" key="1">
    <source>
        <dbReference type="ARBA" id="ARBA00022729"/>
    </source>
</evidence>
<gene>
    <name evidence="4" type="ORF">P691DRAFT_658659</name>
</gene>
<dbReference type="PROSITE" id="PS51164">
    <property type="entry name" value="CBM1_2"/>
    <property type="match status" value="1"/>
</dbReference>
<dbReference type="GO" id="GO:0005576">
    <property type="term" value="C:extracellular region"/>
    <property type="evidence" value="ECO:0007669"/>
    <property type="project" value="InterPro"/>
</dbReference>
<keyword evidence="5" id="KW-1185">Reference proteome</keyword>
<feature type="region of interest" description="Disordered" evidence="2">
    <location>
        <begin position="31"/>
        <end position="50"/>
    </location>
</feature>
<dbReference type="Proteomes" id="UP000807342">
    <property type="component" value="Unassembled WGS sequence"/>
</dbReference>
<evidence type="ECO:0000313" key="5">
    <source>
        <dbReference type="Proteomes" id="UP000807342"/>
    </source>
</evidence>
<dbReference type="AlphaFoldDB" id="A0A9P6C5U6"/>
<organism evidence="4 5">
    <name type="scientific">Macrolepiota fuliginosa MF-IS2</name>
    <dbReference type="NCBI Taxonomy" id="1400762"/>
    <lineage>
        <taxon>Eukaryota</taxon>
        <taxon>Fungi</taxon>
        <taxon>Dikarya</taxon>
        <taxon>Basidiomycota</taxon>
        <taxon>Agaricomycotina</taxon>
        <taxon>Agaricomycetes</taxon>
        <taxon>Agaricomycetidae</taxon>
        <taxon>Agaricales</taxon>
        <taxon>Agaricineae</taxon>
        <taxon>Agaricaceae</taxon>
        <taxon>Macrolepiota</taxon>
    </lineage>
</organism>
<dbReference type="SUPFAM" id="SSF57180">
    <property type="entry name" value="Cellulose-binding domain"/>
    <property type="match status" value="1"/>
</dbReference>
<evidence type="ECO:0000256" key="2">
    <source>
        <dbReference type="SAM" id="MobiDB-lite"/>
    </source>
</evidence>
<dbReference type="PROSITE" id="PS00562">
    <property type="entry name" value="CBM1_1"/>
    <property type="match status" value="1"/>
</dbReference>
<dbReference type="GO" id="GO:0005975">
    <property type="term" value="P:carbohydrate metabolic process"/>
    <property type="evidence" value="ECO:0007669"/>
    <property type="project" value="InterPro"/>
</dbReference>
<comment type="caution">
    <text evidence="4">The sequence shown here is derived from an EMBL/GenBank/DDBJ whole genome shotgun (WGS) entry which is preliminary data.</text>
</comment>
<proteinExistence type="predicted"/>
<accession>A0A9P6C5U6</accession>
<sequence>QCGGSGWTGATVCVSGYTCTYVNDYYSQCLPGSSTAPTTTAPGSTTTPGR</sequence>
<dbReference type="EMBL" id="MU151062">
    <property type="protein sequence ID" value="KAF9453306.1"/>
    <property type="molecule type" value="Genomic_DNA"/>
</dbReference>
<dbReference type="SMART" id="SM00236">
    <property type="entry name" value="fCBD"/>
    <property type="match status" value="1"/>
</dbReference>
<name>A0A9P6C5U6_9AGAR</name>
<dbReference type="InterPro" id="IPR000254">
    <property type="entry name" value="CBD"/>
</dbReference>
<dbReference type="InterPro" id="IPR035971">
    <property type="entry name" value="CBD_sf"/>
</dbReference>
<dbReference type="GO" id="GO:0030248">
    <property type="term" value="F:cellulose binding"/>
    <property type="evidence" value="ECO:0007669"/>
    <property type="project" value="InterPro"/>
</dbReference>
<reference evidence="4" key="1">
    <citation type="submission" date="2020-11" db="EMBL/GenBank/DDBJ databases">
        <authorList>
            <consortium name="DOE Joint Genome Institute"/>
            <person name="Ahrendt S."/>
            <person name="Riley R."/>
            <person name="Andreopoulos W."/>
            <person name="Labutti K."/>
            <person name="Pangilinan J."/>
            <person name="Ruiz-Duenas F.J."/>
            <person name="Barrasa J.M."/>
            <person name="Sanchez-Garcia M."/>
            <person name="Camarero S."/>
            <person name="Miyauchi S."/>
            <person name="Serrano A."/>
            <person name="Linde D."/>
            <person name="Babiker R."/>
            <person name="Drula E."/>
            <person name="Ayuso-Fernandez I."/>
            <person name="Pacheco R."/>
            <person name="Padilla G."/>
            <person name="Ferreira P."/>
            <person name="Barriuso J."/>
            <person name="Kellner H."/>
            <person name="Castanera R."/>
            <person name="Alfaro M."/>
            <person name="Ramirez L."/>
            <person name="Pisabarro A.G."/>
            <person name="Kuo A."/>
            <person name="Tritt A."/>
            <person name="Lipzen A."/>
            <person name="He G."/>
            <person name="Yan M."/>
            <person name="Ng V."/>
            <person name="Cullen D."/>
            <person name="Martin F."/>
            <person name="Rosso M.-N."/>
            <person name="Henrissat B."/>
            <person name="Hibbett D."/>
            <person name="Martinez A.T."/>
            <person name="Grigoriev I.V."/>
        </authorList>
    </citation>
    <scope>NUCLEOTIDE SEQUENCE</scope>
    <source>
        <strain evidence="4">MF-IS2</strain>
    </source>
</reference>
<feature type="domain" description="CBM1" evidence="3">
    <location>
        <begin position="1"/>
        <end position="30"/>
    </location>
</feature>
<protein>
    <submittedName>
        <fullName evidence="4">Carbohydrate-binding module family 1 protein</fullName>
    </submittedName>
</protein>
<evidence type="ECO:0000259" key="3">
    <source>
        <dbReference type="PROSITE" id="PS51164"/>
    </source>
</evidence>